<sequence length="141" mass="16371">MHVFEMPLEEKRIRRRQQIEARYTLICGMGEKAEPPPRKTPGKKGRYKRTKGRNLVERLIREEIAVLAFAFNEEVPFTNNLAERDLRPAKVKLKVSNCFRSFEGAEIYARISGFVSTARKNNRNVYSELYSTFSGHNFLTG</sequence>
<dbReference type="PANTHER" id="PTHR33678">
    <property type="entry name" value="BLL1576 PROTEIN"/>
    <property type="match status" value="1"/>
</dbReference>
<proteinExistence type="predicted"/>
<dbReference type="AlphaFoldDB" id="A0A0F9D846"/>
<gene>
    <name evidence="2" type="ORF">LCGC14_2520310</name>
</gene>
<protein>
    <recommendedName>
        <fullName evidence="1">Transposase IS66 central domain-containing protein</fullName>
    </recommendedName>
</protein>
<comment type="caution">
    <text evidence="2">The sequence shown here is derived from an EMBL/GenBank/DDBJ whole genome shotgun (WGS) entry which is preliminary data.</text>
</comment>
<dbReference type="InterPro" id="IPR004291">
    <property type="entry name" value="Transposase_IS66_central"/>
</dbReference>
<name>A0A0F9D846_9ZZZZ</name>
<evidence type="ECO:0000259" key="1">
    <source>
        <dbReference type="Pfam" id="PF03050"/>
    </source>
</evidence>
<dbReference type="PANTHER" id="PTHR33678:SF1">
    <property type="entry name" value="BLL1576 PROTEIN"/>
    <property type="match status" value="1"/>
</dbReference>
<dbReference type="Pfam" id="PF03050">
    <property type="entry name" value="DDE_Tnp_IS66"/>
    <property type="match status" value="1"/>
</dbReference>
<dbReference type="EMBL" id="LAZR01040640">
    <property type="protein sequence ID" value="KKL13981.1"/>
    <property type="molecule type" value="Genomic_DNA"/>
</dbReference>
<accession>A0A0F9D846</accession>
<feature type="domain" description="Transposase IS66 central" evidence="1">
    <location>
        <begin position="44"/>
        <end position="106"/>
    </location>
</feature>
<reference evidence="2" key="1">
    <citation type="journal article" date="2015" name="Nature">
        <title>Complex archaea that bridge the gap between prokaryotes and eukaryotes.</title>
        <authorList>
            <person name="Spang A."/>
            <person name="Saw J.H."/>
            <person name="Jorgensen S.L."/>
            <person name="Zaremba-Niedzwiedzka K."/>
            <person name="Martijn J."/>
            <person name="Lind A.E."/>
            <person name="van Eijk R."/>
            <person name="Schleper C."/>
            <person name="Guy L."/>
            <person name="Ettema T.J."/>
        </authorList>
    </citation>
    <scope>NUCLEOTIDE SEQUENCE</scope>
</reference>
<evidence type="ECO:0000313" key="2">
    <source>
        <dbReference type="EMBL" id="KKL13981.1"/>
    </source>
</evidence>
<organism evidence="2">
    <name type="scientific">marine sediment metagenome</name>
    <dbReference type="NCBI Taxonomy" id="412755"/>
    <lineage>
        <taxon>unclassified sequences</taxon>
        <taxon>metagenomes</taxon>
        <taxon>ecological metagenomes</taxon>
    </lineage>
</organism>
<dbReference type="InterPro" id="IPR052344">
    <property type="entry name" value="Transposase-related"/>
</dbReference>